<feature type="transmembrane region" description="Helical" evidence="1">
    <location>
        <begin position="12"/>
        <end position="38"/>
    </location>
</feature>
<protein>
    <submittedName>
        <fullName evidence="2">Membrane protein</fullName>
    </submittedName>
</protein>
<keyword evidence="1" id="KW-0812">Transmembrane</keyword>
<name>A0ABM9EGI3_9HYPH</name>
<accession>A0ABM9EGI3</accession>
<evidence type="ECO:0000256" key="1">
    <source>
        <dbReference type="SAM" id="Phobius"/>
    </source>
</evidence>
<reference evidence="2 3" key="1">
    <citation type="submission" date="2022-03" db="EMBL/GenBank/DDBJ databases">
        <authorList>
            <person name="Brunel B."/>
        </authorList>
    </citation>
    <scope>NUCLEOTIDE SEQUENCE [LARGE SCALE GENOMIC DNA]</scope>
    <source>
        <strain evidence="2">STM5069sample</strain>
    </source>
</reference>
<dbReference type="EMBL" id="CAKXZT010000168">
    <property type="protein sequence ID" value="CAH2408422.1"/>
    <property type="molecule type" value="Genomic_DNA"/>
</dbReference>
<keyword evidence="1" id="KW-1133">Transmembrane helix</keyword>
<organism evidence="2 3">
    <name type="scientific">Mesorhizobium escarrei</name>
    <dbReference type="NCBI Taxonomy" id="666018"/>
    <lineage>
        <taxon>Bacteria</taxon>
        <taxon>Pseudomonadati</taxon>
        <taxon>Pseudomonadota</taxon>
        <taxon>Alphaproteobacteria</taxon>
        <taxon>Hyphomicrobiales</taxon>
        <taxon>Phyllobacteriaceae</taxon>
        <taxon>Mesorhizobium</taxon>
    </lineage>
</organism>
<sequence length="73" mass="8428">MNWNIWIRQFHRWLSIIFTAVVVAIFITLGVGVAPAYWVYLMPLIPLALLMLSGLYLFALPYAMRWRSGGRTA</sequence>
<keyword evidence="3" id="KW-1185">Reference proteome</keyword>
<evidence type="ECO:0000313" key="2">
    <source>
        <dbReference type="EMBL" id="CAH2408422.1"/>
    </source>
</evidence>
<evidence type="ECO:0000313" key="3">
    <source>
        <dbReference type="Proteomes" id="UP001153050"/>
    </source>
</evidence>
<keyword evidence="1" id="KW-0472">Membrane</keyword>
<gene>
    <name evidence="2" type="ORF">MES5069_70040</name>
</gene>
<dbReference type="RefSeq" id="WP_254021678.1">
    <property type="nucleotide sequence ID" value="NZ_CAKXZT010000168.1"/>
</dbReference>
<proteinExistence type="predicted"/>
<feature type="transmembrane region" description="Helical" evidence="1">
    <location>
        <begin position="44"/>
        <end position="64"/>
    </location>
</feature>
<dbReference type="Proteomes" id="UP001153050">
    <property type="component" value="Unassembled WGS sequence"/>
</dbReference>
<comment type="caution">
    <text evidence="2">The sequence shown here is derived from an EMBL/GenBank/DDBJ whole genome shotgun (WGS) entry which is preliminary data.</text>
</comment>